<dbReference type="InterPro" id="IPR010095">
    <property type="entry name" value="Cas12f1-like_TNB"/>
</dbReference>
<evidence type="ECO:0000313" key="4">
    <source>
        <dbReference type="Proteomes" id="UP000199320"/>
    </source>
</evidence>
<dbReference type="STRING" id="392421.SAMN04488694_12656"/>
<dbReference type="PANTHER" id="PTHR30405">
    <property type="entry name" value="TRANSPOSASE"/>
    <property type="match status" value="1"/>
</dbReference>
<dbReference type="EMBL" id="FOIC01000026">
    <property type="protein sequence ID" value="SEU01434.1"/>
    <property type="molecule type" value="Genomic_DNA"/>
</dbReference>
<dbReference type="GO" id="GO:0003677">
    <property type="term" value="F:DNA binding"/>
    <property type="evidence" value="ECO:0007669"/>
    <property type="project" value="UniProtKB-KW"/>
</dbReference>
<dbReference type="NCBIfam" id="NF040570">
    <property type="entry name" value="guided_TnpB"/>
    <property type="match status" value="1"/>
</dbReference>
<protein>
    <submittedName>
        <fullName evidence="3">Transposase, IS605 OrfB family, central region</fullName>
    </submittedName>
</protein>
<gene>
    <name evidence="3" type="ORF">SAMN04488694_12656</name>
</gene>
<proteinExistence type="predicted"/>
<evidence type="ECO:0000256" key="1">
    <source>
        <dbReference type="ARBA" id="ARBA00023125"/>
    </source>
</evidence>
<dbReference type="OrthoDB" id="210698at2157"/>
<dbReference type="RefSeq" id="WP_092934982.1">
    <property type="nucleotide sequence ID" value="NZ_FOIC01000026.1"/>
</dbReference>
<keyword evidence="1" id="KW-0238">DNA-binding</keyword>
<organism evidence="3 4">
    <name type="scientific">Natrinema hispanicum</name>
    <dbReference type="NCBI Taxonomy" id="392421"/>
    <lineage>
        <taxon>Archaea</taxon>
        <taxon>Methanobacteriati</taxon>
        <taxon>Methanobacteriota</taxon>
        <taxon>Stenosarchaea group</taxon>
        <taxon>Halobacteria</taxon>
        <taxon>Halobacteriales</taxon>
        <taxon>Natrialbaceae</taxon>
        <taxon>Natrinema</taxon>
    </lineage>
</organism>
<evidence type="ECO:0000313" key="3">
    <source>
        <dbReference type="EMBL" id="SEU01434.1"/>
    </source>
</evidence>
<feature type="domain" description="Cas12f1-like TNB" evidence="2">
    <location>
        <begin position="311"/>
        <end position="376"/>
    </location>
</feature>
<keyword evidence="4" id="KW-1185">Reference proteome</keyword>
<reference evidence="4" key="1">
    <citation type="submission" date="2016-10" db="EMBL/GenBank/DDBJ databases">
        <authorList>
            <person name="Varghese N."/>
            <person name="Submissions S."/>
        </authorList>
    </citation>
    <scope>NUCLEOTIDE SEQUENCE [LARGE SCALE GENOMIC DNA]</scope>
    <source>
        <strain evidence="4">CDM_6</strain>
    </source>
</reference>
<dbReference type="InterPro" id="IPR051399">
    <property type="entry name" value="RNA-guided_DNA_endo/Transpos"/>
</dbReference>
<dbReference type="AlphaFoldDB" id="A0A1I0IXW6"/>
<dbReference type="Proteomes" id="UP000199320">
    <property type="component" value="Unassembled WGS sequence"/>
</dbReference>
<accession>A0A1I0IXW6</accession>
<dbReference type="PANTHER" id="PTHR30405:SF11">
    <property type="entry name" value="RNA-GUIDED DNA ENDONUCLEASE RV2885C-RELATED"/>
    <property type="match status" value="1"/>
</dbReference>
<name>A0A1I0IXW6_9EURY</name>
<sequence length="389" mass="44007">MDQPDQSTTTETVIRTVVLELETSASKIAQVQKGIKEFQSMASYMADLIVTVPESDWQPQNNTLYRMVTREFDDRLVKATTAREAAQHVAEAFSSWQSRGKQGKRPKFGNGTYLLLSHQDFDIEQNNGKYGLKARFIPHNGIWFGINDSPYSRDFLKRVCDSSDDATTGSCELHLADDGSLQAHLVIKWDVEVIEPNTADSTLGVDLGENVIYAVALIDSGEIADIQLESGKEFRHYRERLKKKRSHLMERGDLRGVRKCRNEHERYTEQVLDTASREIAELAKENQAVIALEDLTHYRTTAADPIHDWPYAALQEKIAYKATAEGIPVETIDPRGTSITCRKCGQTNREYRDGADFECFRCGYEVHADVNAAINLATRLEDIVLNDRR</sequence>
<dbReference type="NCBIfam" id="TIGR01766">
    <property type="entry name" value="IS200/IS605 family accessory protein TnpB-like domain"/>
    <property type="match status" value="1"/>
</dbReference>
<evidence type="ECO:0000259" key="2">
    <source>
        <dbReference type="Pfam" id="PF07282"/>
    </source>
</evidence>
<dbReference type="Pfam" id="PF07282">
    <property type="entry name" value="Cas12f1-like_TNB"/>
    <property type="match status" value="1"/>
</dbReference>